<keyword evidence="2" id="KW-0479">Metal-binding</keyword>
<comment type="caution">
    <text evidence="7">The sequence shown here is derived from an EMBL/GenBank/DDBJ whole genome shotgun (WGS) entry which is preliminary data.</text>
</comment>
<keyword evidence="7" id="KW-0255">Endonuclease</keyword>
<dbReference type="SUPFAM" id="SSF54060">
    <property type="entry name" value="His-Me finger endonucleases"/>
    <property type="match status" value="1"/>
</dbReference>
<evidence type="ECO:0000259" key="5">
    <source>
        <dbReference type="SMART" id="SM00477"/>
    </source>
</evidence>
<evidence type="ECO:0000313" key="8">
    <source>
        <dbReference type="Proteomes" id="UP000250918"/>
    </source>
</evidence>
<feature type="signal peptide" evidence="4">
    <location>
        <begin position="1"/>
        <end position="23"/>
    </location>
</feature>
<dbReference type="GO" id="GO:0016787">
    <property type="term" value="F:hydrolase activity"/>
    <property type="evidence" value="ECO:0007669"/>
    <property type="project" value="InterPro"/>
</dbReference>
<dbReference type="GO" id="GO:0046872">
    <property type="term" value="F:metal ion binding"/>
    <property type="evidence" value="ECO:0007669"/>
    <property type="project" value="UniProtKB-KW"/>
</dbReference>
<organism evidence="7 8">
    <name type="scientific">candidate division GN15 bacterium</name>
    <dbReference type="NCBI Taxonomy" id="2072418"/>
    <lineage>
        <taxon>Bacteria</taxon>
        <taxon>candidate division GN15</taxon>
    </lineage>
</organism>
<dbReference type="AlphaFoldDB" id="A0A855X494"/>
<dbReference type="GO" id="GO:0003676">
    <property type="term" value="F:nucleic acid binding"/>
    <property type="evidence" value="ECO:0007669"/>
    <property type="project" value="InterPro"/>
</dbReference>
<reference evidence="7 8" key="1">
    <citation type="journal article" date="2018" name="ISME J.">
        <title>A methanotrophic archaeon couples anaerobic oxidation of methane to Fe(III) reduction.</title>
        <authorList>
            <person name="Cai C."/>
            <person name="Leu A.O."/>
            <person name="Xie G.J."/>
            <person name="Guo J."/>
            <person name="Feng Y."/>
            <person name="Zhao J.X."/>
            <person name="Tyson G.W."/>
            <person name="Yuan Z."/>
            <person name="Hu S."/>
        </authorList>
    </citation>
    <scope>NUCLEOTIDE SEQUENCE [LARGE SCALE GENOMIC DNA]</scope>
    <source>
        <strain evidence="7">FeB_12</strain>
    </source>
</reference>
<feature type="binding site" evidence="2">
    <location>
        <position position="172"/>
    </location>
    <ligand>
        <name>Mg(2+)</name>
        <dbReference type="ChEBI" id="CHEBI:18420"/>
        <note>catalytic</note>
    </ligand>
</feature>
<dbReference type="Gene3D" id="3.40.570.10">
    <property type="entry name" value="Extracellular Endonuclease, subunit A"/>
    <property type="match status" value="1"/>
</dbReference>
<dbReference type="Pfam" id="PF01223">
    <property type="entry name" value="Endonuclease_NS"/>
    <property type="match status" value="1"/>
</dbReference>
<dbReference type="InterPro" id="IPR044929">
    <property type="entry name" value="DNA/RNA_non-sp_Endonuclease_sf"/>
</dbReference>
<dbReference type="InterPro" id="IPR001604">
    <property type="entry name" value="Endo_G_ENPP1-like_dom"/>
</dbReference>
<evidence type="ECO:0000259" key="6">
    <source>
        <dbReference type="SMART" id="SM00892"/>
    </source>
</evidence>
<dbReference type="EMBL" id="PQAP01000005">
    <property type="protein sequence ID" value="PWB76075.1"/>
    <property type="molecule type" value="Genomic_DNA"/>
</dbReference>
<dbReference type="PANTHER" id="PTHR13966">
    <property type="entry name" value="ENDONUCLEASE RELATED"/>
    <property type="match status" value="1"/>
</dbReference>
<sequence>MRWPKFLMFVVIAALLPYGSSIAQESVNQKLDRIDAKLDTLLAIHRSTSTILTSSGDTLRDTLNLIFGIVSPKGTILDKRYFTINHNDEWKEPYWVAYHLSANDLQGTSTRADDFRPDPQLPAGSRSELADYRGSGYDRGHNAPAADFKRSDEAMSTSFLLSNMSPQTPQLNRRIWERLESQVRQMVNAAGEAWIVTGNLFLTADSQKTTPKSKIGPDSVAVPTHCFKAILSKHQDGSYRMYAFLLPNLPEAIPGEPVNYILAVDRLEAITGYDFFPDLAGEVEAELESRKADVWP</sequence>
<keyword evidence="7" id="KW-0540">Nuclease</keyword>
<accession>A0A855X494</accession>
<feature type="domain" description="ENPP1-3/EXOG-like endonuclease/phosphodiesterase" evidence="5">
    <location>
        <begin position="79"/>
        <end position="282"/>
    </location>
</feature>
<dbReference type="SMART" id="SM00892">
    <property type="entry name" value="Endonuclease_NS"/>
    <property type="match status" value="1"/>
</dbReference>
<dbReference type="GO" id="GO:0004519">
    <property type="term" value="F:endonuclease activity"/>
    <property type="evidence" value="ECO:0007669"/>
    <property type="project" value="UniProtKB-KW"/>
</dbReference>
<evidence type="ECO:0000313" key="7">
    <source>
        <dbReference type="EMBL" id="PWB76075.1"/>
    </source>
</evidence>
<dbReference type="PANTHER" id="PTHR13966:SF5">
    <property type="entry name" value="ENDONUCLEASE G, MITOCHONDRIAL"/>
    <property type="match status" value="1"/>
</dbReference>
<feature type="chain" id="PRO_5032712592" evidence="4">
    <location>
        <begin position="24"/>
        <end position="296"/>
    </location>
</feature>
<evidence type="ECO:0000256" key="3">
    <source>
        <dbReference type="SAM" id="MobiDB-lite"/>
    </source>
</evidence>
<name>A0A855X494_9BACT</name>
<dbReference type="InterPro" id="IPR040255">
    <property type="entry name" value="Non-specific_endonuclease"/>
</dbReference>
<gene>
    <name evidence="7" type="ORF">C3F09_01140</name>
</gene>
<keyword evidence="4" id="KW-0732">Signal</keyword>
<dbReference type="InterPro" id="IPR020821">
    <property type="entry name" value="ENPP1-3/EXOG-like_nuc-like"/>
</dbReference>
<dbReference type="InterPro" id="IPR044925">
    <property type="entry name" value="His-Me_finger_sf"/>
</dbReference>
<feature type="active site" description="Proton acceptor" evidence="1">
    <location>
        <position position="141"/>
    </location>
</feature>
<evidence type="ECO:0000256" key="2">
    <source>
        <dbReference type="PIRSR" id="PIRSR640255-2"/>
    </source>
</evidence>
<dbReference type="CDD" id="cd00091">
    <property type="entry name" value="NUC"/>
    <property type="match status" value="1"/>
</dbReference>
<dbReference type="SMART" id="SM00477">
    <property type="entry name" value="NUC"/>
    <property type="match status" value="1"/>
</dbReference>
<dbReference type="Proteomes" id="UP000250918">
    <property type="component" value="Unassembled WGS sequence"/>
</dbReference>
<proteinExistence type="predicted"/>
<protein>
    <submittedName>
        <fullName evidence="7">DNA/RNA endonuclease</fullName>
    </submittedName>
</protein>
<keyword evidence="7" id="KW-0378">Hydrolase</keyword>
<feature type="domain" description="DNA/RNA non-specific endonuclease/pyrophosphatase/phosphodiesterase" evidence="6">
    <location>
        <begin position="78"/>
        <end position="282"/>
    </location>
</feature>
<evidence type="ECO:0000256" key="4">
    <source>
        <dbReference type="SAM" id="SignalP"/>
    </source>
</evidence>
<feature type="region of interest" description="Disordered" evidence="3">
    <location>
        <begin position="109"/>
        <end position="135"/>
    </location>
</feature>
<evidence type="ECO:0000256" key="1">
    <source>
        <dbReference type="PIRSR" id="PIRSR640255-1"/>
    </source>
</evidence>